<dbReference type="HOGENOM" id="CLU_2632840_0_0_0"/>
<evidence type="ECO:0000256" key="1">
    <source>
        <dbReference type="SAM" id="MobiDB-lite"/>
    </source>
</evidence>
<gene>
    <name evidence="2" type="ORF">OP10G_1716</name>
</gene>
<dbReference type="KEGG" id="fgi:OP10G_1716"/>
<proteinExistence type="predicted"/>
<dbReference type="Proteomes" id="UP000027982">
    <property type="component" value="Chromosome"/>
</dbReference>
<feature type="compositionally biased region" description="Basic and acidic residues" evidence="1">
    <location>
        <begin position="1"/>
        <end position="13"/>
    </location>
</feature>
<dbReference type="AlphaFoldDB" id="A0A068NU30"/>
<feature type="compositionally biased region" description="Polar residues" evidence="1">
    <location>
        <begin position="14"/>
        <end position="25"/>
    </location>
</feature>
<protein>
    <submittedName>
        <fullName evidence="2">Uncharacterized protein</fullName>
    </submittedName>
</protein>
<feature type="region of interest" description="Disordered" evidence="1">
    <location>
        <begin position="1"/>
        <end position="25"/>
    </location>
</feature>
<evidence type="ECO:0000313" key="2">
    <source>
        <dbReference type="EMBL" id="AIE85084.1"/>
    </source>
</evidence>
<feature type="region of interest" description="Disordered" evidence="1">
    <location>
        <begin position="51"/>
        <end position="77"/>
    </location>
</feature>
<sequence length="77" mass="9000">MRDRATGARERQQAHSGNHPVSTKMSPCDIREFIVLDQDSQNFMRLVATRTNLLPEPSSDIERRPHHRRARGRRVRP</sequence>
<evidence type="ECO:0000313" key="3">
    <source>
        <dbReference type="Proteomes" id="UP000027982"/>
    </source>
</evidence>
<name>A0A068NU30_FIMGI</name>
<accession>A0A068NU30</accession>
<dbReference type="OrthoDB" id="9813147at2"/>
<organism evidence="2 3">
    <name type="scientific">Fimbriimonas ginsengisoli Gsoil 348</name>
    <dbReference type="NCBI Taxonomy" id="661478"/>
    <lineage>
        <taxon>Bacteria</taxon>
        <taxon>Bacillati</taxon>
        <taxon>Armatimonadota</taxon>
        <taxon>Fimbriimonadia</taxon>
        <taxon>Fimbriimonadales</taxon>
        <taxon>Fimbriimonadaceae</taxon>
        <taxon>Fimbriimonas</taxon>
    </lineage>
</organism>
<feature type="compositionally biased region" description="Basic residues" evidence="1">
    <location>
        <begin position="64"/>
        <end position="77"/>
    </location>
</feature>
<dbReference type="EMBL" id="CP007139">
    <property type="protein sequence ID" value="AIE85084.1"/>
    <property type="molecule type" value="Genomic_DNA"/>
</dbReference>
<reference evidence="2 3" key="1">
    <citation type="journal article" date="2014" name="PLoS ONE">
        <title>The first complete genome sequence of the class fimbriimonadia in the phylum armatimonadetes.</title>
        <authorList>
            <person name="Hu Z.Y."/>
            <person name="Wang Y.Z."/>
            <person name="Im W.T."/>
            <person name="Wang S.Y."/>
            <person name="Zhao G.P."/>
            <person name="Zheng H.J."/>
            <person name="Quan Z.X."/>
        </authorList>
    </citation>
    <scope>NUCLEOTIDE SEQUENCE [LARGE SCALE GENOMIC DNA]</scope>
    <source>
        <strain evidence="2">Gsoil 348</strain>
    </source>
</reference>
<keyword evidence="3" id="KW-1185">Reference proteome</keyword>
<dbReference type="RefSeq" id="WP_144241058.1">
    <property type="nucleotide sequence ID" value="NZ_CP007139.1"/>
</dbReference>